<reference evidence="1 2" key="1">
    <citation type="submission" date="2019-08" db="EMBL/GenBank/DDBJ databases">
        <title>Genome of Luteibaculum oceani JCM 18817.</title>
        <authorList>
            <person name="Bowman J.P."/>
        </authorList>
    </citation>
    <scope>NUCLEOTIDE SEQUENCE [LARGE SCALE GENOMIC DNA]</scope>
    <source>
        <strain evidence="1 2">JCM 18817</strain>
    </source>
</reference>
<protein>
    <recommendedName>
        <fullName evidence="3">DUF937 domain-containing protein</fullName>
    </recommendedName>
</protein>
<accession>A0A5C6VJX4</accession>
<sequence length="141" mass="14818">MIQDLIKQALKEKGGDLLGGFDLNGQQQEKALDLAKESVMDGITSEVKSGNFGILKNAFSQGSQSGLVQGIIGNYGNSLINKLGLSPSISKAISEQLIPMVFKFINNKEDAPTNSESGIKDLVGGAIGNKIGGMLKGKFGF</sequence>
<dbReference type="OrthoDB" id="1494818at2"/>
<evidence type="ECO:0008006" key="3">
    <source>
        <dbReference type="Google" id="ProtNLM"/>
    </source>
</evidence>
<comment type="caution">
    <text evidence="1">The sequence shown here is derived from an EMBL/GenBank/DDBJ whole genome shotgun (WGS) entry which is preliminary data.</text>
</comment>
<dbReference type="Proteomes" id="UP000321168">
    <property type="component" value="Unassembled WGS sequence"/>
</dbReference>
<evidence type="ECO:0000313" key="1">
    <source>
        <dbReference type="EMBL" id="TXC85219.1"/>
    </source>
</evidence>
<name>A0A5C6VJX4_9FLAO</name>
<organism evidence="1 2">
    <name type="scientific">Luteibaculum oceani</name>
    <dbReference type="NCBI Taxonomy" id="1294296"/>
    <lineage>
        <taxon>Bacteria</taxon>
        <taxon>Pseudomonadati</taxon>
        <taxon>Bacteroidota</taxon>
        <taxon>Flavobacteriia</taxon>
        <taxon>Flavobacteriales</taxon>
        <taxon>Luteibaculaceae</taxon>
        <taxon>Luteibaculum</taxon>
    </lineage>
</organism>
<keyword evidence="2" id="KW-1185">Reference proteome</keyword>
<dbReference type="RefSeq" id="WP_147012440.1">
    <property type="nucleotide sequence ID" value="NZ_VORB01000001.1"/>
</dbReference>
<evidence type="ECO:0000313" key="2">
    <source>
        <dbReference type="Proteomes" id="UP000321168"/>
    </source>
</evidence>
<proteinExistence type="predicted"/>
<dbReference type="EMBL" id="VORB01000001">
    <property type="protein sequence ID" value="TXC85219.1"/>
    <property type="molecule type" value="Genomic_DNA"/>
</dbReference>
<dbReference type="AlphaFoldDB" id="A0A5C6VJX4"/>
<gene>
    <name evidence="1" type="ORF">FRX97_00940</name>
</gene>